<feature type="transmembrane region" description="Helical" evidence="10">
    <location>
        <begin position="120"/>
        <end position="139"/>
    </location>
</feature>
<keyword evidence="3 10" id="KW-0812">Transmembrane</keyword>
<evidence type="ECO:0000256" key="7">
    <source>
        <dbReference type="ARBA" id="ARBA00023170"/>
    </source>
</evidence>
<feature type="transmembrane region" description="Helical" evidence="10">
    <location>
        <begin position="271"/>
        <end position="289"/>
    </location>
</feature>
<evidence type="ECO:0000256" key="5">
    <source>
        <dbReference type="ARBA" id="ARBA00023040"/>
    </source>
</evidence>
<accession>A0ABD1EYN8</accession>
<dbReference type="PRINTS" id="PR00237">
    <property type="entry name" value="GPCRRHODOPSN"/>
</dbReference>
<evidence type="ECO:0000259" key="11">
    <source>
        <dbReference type="PROSITE" id="PS50262"/>
    </source>
</evidence>
<keyword evidence="7" id="KW-0675">Receptor</keyword>
<dbReference type="InterPro" id="IPR000276">
    <property type="entry name" value="GPCR_Rhodpsn"/>
</dbReference>
<dbReference type="PRINTS" id="PR01012">
    <property type="entry name" value="NRPEPTIDEYR"/>
</dbReference>
<dbReference type="CDD" id="cd15392">
    <property type="entry name" value="7tmA_PR4-like"/>
    <property type="match status" value="1"/>
</dbReference>
<keyword evidence="8" id="KW-0807">Transducer</keyword>
<keyword evidence="13" id="KW-1185">Reference proteome</keyword>
<feature type="compositionally biased region" description="Polar residues" evidence="9">
    <location>
        <begin position="395"/>
        <end position="418"/>
    </location>
</feature>
<keyword evidence="6 10" id="KW-0472">Membrane</keyword>
<dbReference type="Pfam" id="PF00001">
    <property type="entry name" value="7tm_1"/>
    <property type="match status" value="1"/>
</dbReference>
<dbReference type="EMBL" id="JBDJPC010000004">
    <property type="protein sequence ID" value="KAL1506142.1"/>
    <property type="molecule type" value="Genomic_DNA"/>
</dbReference>
<evidence type="ECO:0000256" key="2">
    <source>
        <dbReference type="ARBA" id="ARBA00010663"/>
    </source>
</evidence>
<comment type="subcellular location">
    <subcellularLocation>
        <location evidence="1">Membrane</location>
        <topology evidence="1">Multi-pass membrane protein</topology>
    </subcellularLocation>
</comment>
<evidence type="ECO:0000256" key="3">
    <source>
        <dbReference type="ARBA" id="ARBA00022692"/>
    </source>
</evidence>
<evidence type="ECO:0000313" key="13">
    <source>
        <dbReference type="Proteomes" id="UP001566132"/>
    </source>
</evidence>
<evidence type="ECO:0000256" key="4">
    <source>
        <dbReference type="ARBA" id="ARBA00022989"/>
    </source>
</evidence>
<dbReference type="GO" id="GO:0004930">
    <property type="term" value="F:G protein-coupled receptor activity"/>
    <property type="evidence" value="ECO:0007669"/>
    <property type="project" value="UniProtKB-KW"/>
</dbReference>
<dbReference type="Proteomes" id="UP001566132">
    <property type="component" value="Unassembled WGS sequence"/>
</dbReference>
<protein>
    <recommendedName>
        <fullName evidence="11">G-protein coupled receptors family 1 profile domain-containing protein</fullName>
    </recommendedName>
</protein>
<dbReference type="InterPro" id="IPR017452">
    <property type="entry name" value="GPCR_Rhodpsn_7TM"/>
</dbReference>
<evidence type="ECO:0000313" key="12">
    <source>
        <dbReference type="EMBL" id="KAL1506142.1"/>
    </source>
</evidence>
<comment type="similarity">
    <text evidence="2">Belongs to the G-protein coupled receptor 1 family.</text>
</comment>
<dbReference type="SUPFAM" id="SSF81321">
    <property type="entry name" value="Family A G protein-coupled receptor-like"/>
    <property type="match status" value="1"/>
</dbReference>
<dbReference type="Gene3D" id="1.20.1070.10">
    <property type="entry name" value="Rhodopsin 7-helix transmembrane proteins"/>
    <property type="match status" value="1"/>
</dbReference>
<feature type="transmembrane region" description="Helical" evidence="10">
    <location>
        <begin position="83"/>
        <end position="108"/>
    </location>
</feature>
<name>A0ABD1EYN8_HYPHA</name>
<keyword evidence="4 10" id="KW-1133">Transmembrane helix</keyword>
<sequence length="433" mass="49469">MFTLNVMTNTTNLEYNTAFPNFGLDLNESCDIVHPEYPTRNPIFSSIAYTMYGVIFVVALLGNVFVCYIVLQSPRMRTVTNYFIMNLAVGDILITLLCVPFTSVTIMLQYWPFGASMCPFVNYISTLSVFVSAYTLVAISIDKWMLIMYPLKPRISKRSATYIIGAVWIFAGITVLPTGVFSKIYQPGGQGENETAYQRCDKYICLEDYSSVGEVYGSTYTTVLMILQYIIPLKVLICTYTSIAAVIWCHRLPGEAENTRDKRMARSKRKMIKMMITVVLVFTMCWLPYNLYMVFQTKIHNKIKPYIYVPFHGLAMSHACYNPIIYCYMNTRFRDGLFLILRTMPCFKNCYLRKGHGSLSSGFQHNACVVGTDNTPLHRNNTFTTYITLNRKNRMSSTYQNTARTSSMLRDTQSTNGTSKRKKNGTEIADELI</sequence>
<gene>
    <name evidence="12" type="ORF">ABEB36_005560</name>
</gene>
<feature type="domain" description="G-protein coupled receptors family 1 profile" evidence="11">
    <location>
        <begin position="62"/>
        <end position="326"/>
    </location>
</feature>
<reference evidence="12 13" key="1">
    <citation type="submission" date="2024-05" db="EMBL/GenBank/DDBJ databases">
        <title>Genetic variation in Jamaican populations of the coffee berry borer (Hypothenemus hampei).</title>
        <authorList>
            <person name="Errbii M."/>
            <person name="Myrie A."/>
        </authorList>
    </citation>
    <scope>NUCLEOTIDE SEQUENCE [LARGE SCALE GENOMIC DNA]</scope>
    <source>
        <strain evidence="12">JA-Hopewell-2020-01-JO</strain>
        <tissue evidence="12">Whole body</tissue>
    </source>
</reference>
<organism evidence="12 13">
    <name type="scientific">Hypothenemus hampei</name>
    <name type="common">Coffee berry borer</name>
    <dbReference type="NCBI Taxonomy" id="57062"/>
    <lineage>
        <taxon>Eukaryota</taxon>
        <taxon>Metazoa</taxon>
        <taxon>Ecdysozoa</taxon>
        <taxon>Arthropoda</taxon>
        <taxon>Hexapoda</taxon>
        <taxon>Insecta</taxon>
        <taxon>Pterygota</taxon>
        <taxon>Neoptera</taxon>
        <taxon>Endopterygota</taxon>
        <taxon>Coleoptera</taxon>
        <taxon>Polyphaga</taxon>
        <taxon>Cucujiformia</taxon>
        <taxon>Curculionidae</taxon>
        <taxon>Scolytinae</taxon>
        <taxon>Hypothenemus</taxon>
    </lineage>
</organism>
<dbReference type="AlphaFoldDB" id="A0ABD1EYN8"/>
<dbReference type="InterPro" id="IPR000611">
    <property type="entry name" value="NPY_rcpt"/>
</dbReference>
<proteinExistence type="inferred from homology"/>
<feature type="transmembrane region" description="Helical" evidence="10">
    <location>
        <begin position="160"/>
        <end position="181"/>
    </location>
</feature>
<feature type="transmembrane region" description="Helical" evidence="10">
    <location>
        <begin position="309"/>
        <end position="329"/>
    </location>
</feature>
<feature type="region of interest" description="Disordered" evidence="9">
    <location>
        <begin position="395"/>
        <end position="433"/>
    </location>
</feature>
<evidence type="ECO:0000256" key="10">
    <source>
        <dbReference type="SAM" id="Phobius"/>
    </source>
</evidence>
<evidence type="ECO:0000256" key="1">
    <source>
        <dbReference type="ARBA" id="ARBA00004141"/>
    </source>
</evidence>
<evidence type="ECO:0000256" key="6">
    <source>
        <dbReference type="ARBA" id="ARBA00023136"/>
    </source>
</evidence>
<keyword evidence="5" id="KW-0297">G-protein coupled receptor</keyword>
<dbReference type="PANTHER" id="PTHR24235">
    <property type="entry name" value="NEUROPEPTIDE Y RECEPTOR"/>
    <property type="match status" value="1"/>
</dbReference>
<dbReference type="PROSITE" id="PS50262">
    <property type="entry name" value="G_PROTEIN_RECEP_F1_2"/>
    <property type="match status" value="1"/>
</dbReference>
<evidence type="ECO:0000256" key="8">
    <source>
        <dbReference type="ARBA" id="ARBA00023224"/>
    </source>
</evidence>
<comment type="caution">
    <text evidence="12">The sequence shown here is derived from an EMBL/GenBank/DDBJ whole genome shotgun (WGS) entry which is preliminary data.</text>
</comment>
<feature type="transmembrane region" description="Helical" evidence="10">
    <location>
        <begin position="226"/>
        <end position="250"/>
    </location>
</feature>
<dbReference type="PANTHER" id="PTHR24235:SF29">
    <property type="entry name" value="GH23382P"/>
    <property type="match status" value="1"/>
</dbReference>
<evidence type="ECO:0000256" key="9">
    <source>
        <dbReference type="SAM" id="MobiDB-lite"/>
    </source>
</evidence>
<feature type="transmembrane region" description="Helical" evidence="10">
    <location>
        <begin position="47"/>
        <end position="71"/>
    </location>
</feature>
<dbReference type="GO" id="GO:0016020">
    <property type="term" value="C:membrane"/>
    <property type="evidence" value="ECO:0007669"/>
    <property type="project" value="UniProtKB-SubCell"/>
</dbReference>